<dbReference type="EMBL" id="JAWDGP010006239">
    <property type="protein sequence ID" value="KAK3745005.1"/>
    <property type="molecule type" value="Genomic_DNA"/>
</dbReference>
<reference evidence="1" key="1">
    <citation type="journal article" date="2023" name="G3 (Bethesda)">
        <title>A reference genome for the long-term kleptoplast-retaining sea slug Elysia crispata morphotype clarki.</title>
        <authorList>
            <person name="Eastman K.E."/>
            <person name="Pendleton A.L."/>
            <person name="Shaikh M.A."/>
            <person name="Suttiyut T."/>
            <person name="Ogas R."/>
            <person name="Tomko P."/>
            <person name="Gavelis G."/>
            <person name="Widhalm J.R."/>
            <person name="Wisecaver J.H."/>
        </authorList>
    </citation>
    <scope>NUCLEOTIDE SEQUENCE</scope>
    <source>
        <strain evidence="1">ECLA1</strain>
    </source>
</reference>
<dbReference type="Proteomes" id="UP001283361">
    <property type="component" value="Unassembled WGS sequence"/>
</dbReference>
<keyword evidence="2" id="KW-1185">Reference proteome</keyword>
<dbReference type="AlphaFoldDB" id="A0AAE0YIC6"/>
<accession>A0AAE0YIC6</accession>
<organism evidence="1 2">
    <name type="scientific">Elysia crispata</name>
    <name type="common">lettuce slug</name>
    <dbReference type="NCBI Taxonomy" id="231223"/>
    <lineage>
        <taxon>Eukaryota</taxon>
        <taxon>Metazoa</taxon>
        <taxon>Spiralia</taxon>
        <taxon>Lophotrochozoa</taxon>
        <taxon>Mollusca</taxon>
        <taxon>Gastropoda</taxon>
        <taxon>Heterobranchia</taxon>
        <taxon>Euthyneura</taxon>
        <taxon>Panpulmonata</taxon>
        <taxon>Sacoglossa</taxon>
        <taxon>Placobranchoidea</taxon>
        <taxon>Plakobranchidae</taxon>
        <taxon>Elysia</taxon>
    </lineage>
</organism>
<sequence length="111" mass="11805">MAFKGCFESIILCVRKWGWGLAAWEDVAGKSCGVLGAVEGDILEPLGIGESWTGVMWETSRGKGRNDGSLHHQGLQQLSSPTGLEPSGFLATGASDELLAWIEKVALFVLA</sequence>
<name>A0AAE0YIC6_9GAST</name>
<evidence type="ECO:0000313" key="2">
    <source>
        <dbReference type="Proteomes" id="UP001283361"/>
    </source>
</evidence>
<proteinExistence type="predicted"/>
<comment type="caution">
    <text evidence="1">The sequence shown here is derived from an EMBL/GenBank/DDBJ whole genome shotgun (WGS) entry which is preliminary data.</text>
</comment>
<evidence type="ECO:0000313" key="1">
    <source>
        <dbReference type="EMBL" id="KAK3745005.1"/>
    </source>
</evidence>
<protein>
    <submittedName>
        <fullName evidence="1">Uncharacterized protein</fullName>
    </submittedName>
</protein>
<gene>
    <name evidence="1" type="ORF">RRG08_037621</name>
</gene>